<comment type="caution">
    <text evidence="2">The sequence shown here is derived from an EMBL/GenBank/DDBJ whole genome shotgun (WGS) entry which is preliminary data.</text>
</comment>
<organism evidence="2 3">
    <name type="scientific">Rhizopus delemar</name>
    <dbReference type="NCBI Taxonomy" id="936053"/>
    <lineage>
        <taxon>Eukaryota</taxon>
        <taxon>Fungi</taxon>
        <taxon>Fungi incertae sedis</taxon>
        <taxon>Mucoromycota</taxon>
        <taxon>Mucoromycotina</taxon>
        <taxon>Mucoromycetes</taxon>
        <taxon>Mucorales</taxon>
        <taxon>Mucorineae</taxon>
        <taxon>Rhizopodaceae</taxon>
        <taxon>Rhizopus</taxon>
    </lineage>
</organism>
<sequence length="79" mass="8487">MPSTAVSTAPPRIAVANGASTNRKTVSSASTSPVMRATRSPLRYFANWRGVSRISAPNTVARRSASRRNVVEWPTTRSA</sequence>
<feature type="compositionally biased region" description="Polar residues" evidence="1">
    <location>
        <begin position="18"/>
        <end position="33"/>
    </location>
</feature>
<proteinExistence type="predicted"/>
<evidence type="ECO:0000313" key="2">
    <source>
        <dbReference type="EMBL" id="KAG1529860.1"/>
    </source>
</evidence>
<name>A0A9P7BZU3_9FUNG</name>
<accession>A0A9P7BZU3</accession>
<keyword evidence="3" id="KW-1185">Reference proteome</keyword>
<dbReference type="EMBL" id="JAANIU010013842">
    <property type="protein sequence ID" value="KAG1529860.1"/>
    <property type="molecule type" value="Genomic_DNA"/>
</dbReference>
<gene>
    <name evidence="2" type="ORF">G6F50_017710</name>
</gene>
<feature type="region of interest" description="Disordered" evidence="1">
    <location>
        <begin position="1"/>
        <end position="34"/>
    </location>
</feature>
<evidence type="ECO:0000313" key="3">
    <source>
        <dbReference type="Proteomes" id="UP000740926"/>
    </source>
</evidence>
<reference evidence="2 3" key="1">
    <citation type="journal article" date="2020" name="Microb. Genom.">
        <title>Genetic diversity of clinical and environmental Mucorales isolates obtained from an investigation of mucormycosis cases among solid organ transplant recipients.</title>
        <authorList>
            <person name="Nguyen M.H."/>
            <person name="Kaul D."/>
            <person name="Muto C."/>
            <person name="Cheng S.J."/>
            <person name="Richter R.A."/>
            <person name="Bruno V.M."/>
            <person name="Liu G."/>
            <person name="Beyhan S."/>
            <person name="Sundermann A.J."/>
            <person name="Mounaud S."/>
            <person name="Pasculle A.W."/>
            <person name="Nierman W.C."/>
            <person name="Driscoll E."/>
            <person name="Cumbie R."/>
            <person name="Clancy C.J."/>
            <person name="Dupont C.L."/>
        </authorList>
    </citation>
    <scope>NUCLEOTIDE SEQUENCE [LARGE SCALE GENOMIC DNA]</scope>
    <source>
        <strain evidence="2 3">GL24</strain>
    </source>
</reference>
<protein>
    <submittedName>
        <fullName evidence="2">Uncharacterized protein</fullName>
    </submittedName>
</protein>
<evidence type="ECO:0000256" key="1">
    <source>
        <dbReference type="SAM" id="MobiDB-lite"/>
    </source>
</evidence>
<dbReference type="AlphaFoldDB" id="A0A9P7BZU3"/>
<dbReference type="Proteomes" id="UP000740926">
    <property type="component" value="Unassembled WGS sequence"/>
</dbReference>